<dbReference type="PANTHER" id="PTHR14628">
    <property type="entry name" value="BEN DOMAIN-CONTAINING PROTEIN 5"/>
    <property type="match status" value="1"/>
</dbReference>
<feature type="coiled-coil region" evidence="1">
    <location>
        <begin position="145"/>
        <end position="193"/>
    </location>
</feature>
<dbReference type="PANTHER" id="PTHR14628:SF1">
    <property type="entry name" value="BEN DOMAIN-CONTAINING PROTEIN 5"/>
    <property type="match status" value="1"/>
</dbReference>
<feature type="region of interest" description="Disordered" evidence="2">
    <location>
        <begin position="344"/>
        <end position="449"/>
    </location>
</feature>
<name>A0ABD2X7U9_9HYME</name>
<comment type="caution">
    <text evidence="4">The sequence shown here is derived from an EMBL/GenBank/DDBJ whole genome shotgun (WGS) entry which is preliminary data.</text>
</comment>
<organism evidence="4 5">
    <name type="scientific">Trichogramma kaykai</name>
    <dbReference type="NCBI Taxonomy" id="54128"/>
    <lineage>
        <taxon>Eukaryota</taxon>
        <taxon>Metazoa</taxon>
        <taxon>Ecdysozoa</taxon>
        <taxon>Arthropoda</taxon>
        <taxon>Hexapoda</taxon>
        <taxon>Insecta</taxon>
        <taxon>Pterygota</taxon>
        <taxon>Neoptera</taxon>
        <taxon>Endopterygota</taxon>
        <taxon>Hymenoptera</taxon>
        <taxon>Apocrita</taxon>
        <taxon>Proctotrupomorpha</taxon>
        <taxon>Chalcidoidea</taxon>
        <taxon>Trichogrammatidae</taxon>
        <taxon>Trichogramma</taxon>
    </lineage>
</organism>
<sequence>MAGSTEPPKKILKEINCSNEVHELVLQKNHQDNISSKVTVSSADENSKENFKPPQLPEQTKQSCIKVIATMEANGTQNVDDEYLNSFEFEEGLNKHLFESTNVDDLLSEIIDTNNMLVHDTTSANIQTNQVNSTISKKQLDKINKRTDNSNIDALKKKLKDMERENKELKSSLAEKEADYQAVLKRNMRLQDEILMRMQEYAARQINPYSCRIRGDHPVGYPIGENKMCCGNNVVIDETAYYEAKNNAAAGKAATEYDRFVKTIAHFIFGDEELKISSVKGRKCNAKKNSVVKPALDPIKLSAVHDIFAFYLENEKKKNTVEIFLELAHVGSYVVAKIPELCGPPRKARAKKGKTKKFKNGQKKESDDESSSTSGAENQHKKDDEDNKSQCSKESNESDDSNESSEDSNTKENDESDGSNESDGSDEGNESNENSLRNDSDESEDEEKL</sequence>
<feature type="region of interest" description="Disordered" evidence="2">
    <location>
        <begin position="38"/>
        <end position="58"/>
    </location>
</feature>
<feature type="compositionally biased region" description="Basic residues" evidence="2">
    <location>
        <begin position="346"/>
        <end position="361"/>
    </location>
</feature>
<dbReference type="Proteomes" id="UP001627154">
    <property type="component" value="Unassembled WGS sequence"/>
</dbReference>
<reference evidence="4 5" key="1">
    <citation type="journal article" date="2024" name="bioRxiv">
        <title>A reference genome for Trichogramma kaykai: A tiny desert-dwelling parasitoid wasp with competing sex-ratio distorters.</title>
        <authorList>
            <person name="Culotta J."/>
            <person name="Lindsey A.R."/>
        </authorList>
    </citation>
    <scope>NUCLEOTIDE SEQUENCE [LARGE SCALE GENOMIC DNA]</scope>
    <source>
        <strain evidence="4 5">KSX58</strain>
    </source>
</reference>
<feature type="domain" description="BEN" evidence="3">
    <location>
        <begin position="231"/>
        <end position="349"/>
    </location>
</feature>
<keyword evidence="1" id="KW-0175">Coiled coil</keyword>
<keyword evidence="5" id="KW-1185">Reference proteome</keyword>
<proteinExistence type="predicted"/>
<dbReference type="EMBL" id="JBJJXI010000050">
    <property type="protein sequence ID" value="KAL3400706.1"/>
    <property type="molecule type" value="Genomic_DNA"/>
</dbReference>
<dbReference type="InterPro" id="IPR040391">
    <property type="entry name" value="BEND5"/>
</dbReference>
<evidence type="ECO:0000256" key="1">
    <source>
        <dbReference type="SAM" id="Coils"/>
    </source>
</evidence>
<feature type="compositionally biased region" description="Acidic residues" evidence="2">
    <location>
        <begin position="397"/>
        <end position="406"/>
    </location>
</feature>
<protein>
    <recommendedName>
        <fullName evidence="3">BEN domain-containing protein</fullName>
    </recommendedName>
</protein>
<feature type="compositionally biased region" description="Basic and acidic residues" evidence="2">
    <location>
        <begin position="378"/>
        <end position="388"/>
    </location>
</feature>
<dbReference type="PROSITE" id="PS51457">
    <property type="entry name" value="BEN"/>
    <property type="match status" value="1"/>
</dbReference>
<evidence type="ECO:0000313" key="4">
    <source>
        <dbReference type="EMBL" id="KAL3400706.1"/>
    </source>
</evidence>
<gene>
    <name evidence="4" type="ORF">TKK_005863</name>
</gene>
<feature type="compositionally biased region" description="Acidic residues" evidence="2">
    <location>
        <begin position="414"/>
        <end position="430"/>
    </location>
</feature>
<evidence type="ECO:0000256" key="2">
    <source>
        <dbReference type="SAM" id="MobiDB-lite"/>
    </source>
</evidence>
<evidence type="ECO:0000259" key="3">
    <source>
        <dbReference type="PROSITE" id="PS51457"/>
    </source>
</evidence>
<dbReference type="AlphaFoldDB" id="A0ABD2X7U9"/>
<evidence type="ECO:0000313" key="5">
    <source>
        <dbReference type="Proteomes" id="UP001627154"/>
    </source>
</evidence>
<accession>A0ABD2X7U9</accession>
<dbReference type="InterPro" id="IPR018379">
    <property type="entry name" value="BEN_domain"/>
</dbReference>
<dbReference type="Gene3D" id="1.10.10.2590">
    <property type="entry name" value="BEN domain"/>
    <property type="match status" value="1"/>
</dbReference>